<keyword evidence="3" id="KW-1185">Reference proteome</keyword>
<feature type="transmembrane region" description="Helical" evidence="1">
    <location>
        <begin position="31"/>
        <end position="55"/>
    </location>
</feature>
<evidence type="ECO:0000313" key="2">
    <source>
        <dbReference type="EMBL" id="MQL84744.1"/>
    </source>
</evidence>
<name>A0A843USN8_COLES</name>
<reference evidence="2" key="1">
    <citation type="submission" date="2017-07" db="EMBL/GenBank/DDBJ databases">
        <title>Taro Niue Genome Assembly and Annotation.</title>
        <authorList>
            <person name="Atibalentja N."/>
            <person name="Keating K."/>
            <person name="Fields C.J."/>
        </authorList>
    </citation>
    <scope>NUCLEOTIDE SEQUENCE</scope>
    <source>
        <strain evidence="2">Niue_2</strain>
        <tissue evidence="2">Leaf</tissue>
    </source>
</reference>
<dbReference type="AlphaFoldDB" id="A0A843USN8"/>
<evidence type="ECO:0000256" key="1">
    <source>
        <dbReference type="SAM" id="Phobius"/>
    </source>
</evidence>
<sequence length="59" mass="6378">MVQGGSACGPLTLWRLRWPCLVLLLHVFDSAGSAGVVLGLTWVVVEAFTMFLLLCSTLQ</sequence>
<proteinExistence type="predicted"/>
<comment type="caution">
    <text evidence="2">The sequence shown here is derived from an EMBL/GenBank/DDBJ whole genome shotgun (WGS) entry which is preliminary data.</text>
</comment>
<organism evidence="2 3">
    <name type="scientific">Colocasia esculenta</name>
    <name type="common">Wild taro</name>
    <name type="synonym">Arum esculentum</name>
    <dbReference type="NCBI Taxonomy" id="4460"/>
    <lineage>
        <taxon>Eukaryota</taxon>
        <taxon>Viridiplantae</taxon>
        <taxon>Streptophyta</taxon>
        <taxon>Embryophyta</taxon>
        <taxon>Tracheophyta</taxon>
        <taxon>Spermatophyta</taxon>
        <taxon>Magnoliopsida</taxon>
        <taxon>Liliopsida</taxon>
        <taxon>Araceae</taxon>
        <taxon>Aroideae</taxon>
        <taxon>Colocasieae</taxon>
        <taxon>Colocasia</taxon>
    </lineage>
</organism>
<gene>
    <name evidence="2" type="ORF">Taro_017258</name>
</gene>
<dbReference type="EMBL" id="NMUH01000783">
    <property type="protein sequence ID" value="MQL84744.1"/>
    <property type="molecule type" value="Genomic_DNA"/>
</dbReference>
<accession>A0A843USN8</accession>
<evidence type="ECO:0000313" key="3">
    <source>
        <dbReference type="Proteomes" id="UP000652761"/>
    </source>
</evidence>
<dbReference type="Proteomes" id="UP000652761">
    <property type="component" value="Unassembled WGS sequence"/>
</dbReference>
<keyword evidence="1" id="KW-1133">Transmembrane helix</keyword>
<keyword evidence="1" id="KW-0472">Membrane</keyword>
<keyword evidence="1" id="KW-0812">Transmembrane</keyword>
<protein>
    <submittedName>
        <fullName evidence="2">Uncharacterized protein</fullName>
    </submittedName>
</protein>